<evidence type="ECO:0000256" key="7">
    <source>
        <dbReference type="RuleBase" id="RU366025"/>
    </source>
</evidence>
<evidence type="ECO:0000313" key="10">
    <source>
        <dbReference type="Proteomes" id="UP001626550"/>
    </source>
</evidence>
<dbReference type="GO" id="GO:0006508">
    <property type="term" value="P:proteolysis"/>
    <property type="evidence" value="ECO:0007669"/>
    <property type="project" value="UniProtKB-KW"/>
</dbReference>
<evidence type="ECO:0000256" key="5">
    <source>
        <dbReference type="ARBA" id="ARBA00022801"/>
    </source>
</evidence>
<evidence type="ECO:0000256" key="2">
    <source>
        <dbReference type="ARBA" id="ARBA00009085"/>
    </source>
</evidence>
<sequence length="461" mass="52605">MMSSYTNSFPNLLFPANNCKISQSDLIKNSKSQKFELDFNVSTSIPFEKDILTKLETEFDATILKHKPTSDINRSSNLCQDSELNDYISQASSAIPPRSIGLTNCGNTCYLNSCLQCLIATGPLLALIKSSHSDSSKCVIFNRNNCTTRESFCALCGVNSLLREHTKTGNSCFSSFPNAITPEYFSKNVKDHRLHFNKFYIPILAVCPSLRMYMQEDAHEFLLGMLSKMEDATLLTLYRNRLPPKPIHKIPPKIAMTNAIRRIFGGQSKYEIKCHACQHVSSREEHWFNLSLDILNARTLQQCLSNLIRPETLSGANAYKCPNCKQLRPAERRCRIKSVPLTLIIQFNRFSRSQKLDSFVEFPETFNLRNFMEPQTGPPVVYRLYALVNHQGLSCRSGHYVAFSKRHGRWYLHNDSSVSQVNQQSVMNQHPYLLFYQLESKLPTSTNPPQVSHHSIQFPDH</sequence>
<dbReference type="PROSITE" id="PS50235">
    <property type="entry name" value="USP_3"/>
    <property type="match status" value="1"/>
</dbReference>
<evidence type="ECO:0000259" key="8">
    <source>
        <dbReference type="PROSITE" id="PS50235"/>
    </source>
</evidence>
<comment type="caution">
    <text evidence="9">The sequence shown here is derived from an EMBL/GenBank/DDBJ whole genome shotgun (WGS) entry which is preliminary data.</text>
</comment>
<dbReference type="Pfam" id="PF00443">
    <property type="entry name" value="UCH"/>
    <property type="match status" value="1"/>
</dbReference>
<accession>A0ABD2QBA3</accession>
<dbReference type="InterPro" id="IPR038765">
    <property type="entry name" value="Papain-like_cys_pep_sf"/>
</dbReference>
<dbReference type="InterPro" id="IPR018200">
    <property type="entry name" value="USP_CS"/>
</dbReference>
<dbReference type="Gene3D" id="3.90.70.10">
    <property type="entry name" value="Cysteine proteinases"/>
    <property type="match status" value="1"/>
</dbReference>
<dbReference type="PANTHER" id="PTHR24006">
    <property type="entry name" value="UBIQUITIN CARBOXYL-TERMINAL HYDROLASE"/>
    <property type="match status" value="1"/>
</dbReference>
<dbReference type="InterPro" id="IPR028889">
    <property type="entry name" value="USP"/>
</dbReference>
<evidence type="ECO:0000256" key="3">
    <source>
        <dbReference type="ARBA" id="ARBA00022670"/>
    </source>
</evidence>
<evidence type="ECO:0000256" key="1">
    <source>
        <dbReference type="ARBA" id="ARBA00000707"/>
    </source>
</evidence>
<dbReference type="PROSITE" id="PS00972">
    <property type="entry name" value="USP_1"/>
    <property type="match status" value="1"/>
</dbReference>
<comment type="similarity">
    <text evidence="2 7">Belongs to the peptidase C19 family.</text>
</comment>
<comment type="catalytic activity">
    <reaction evidence="1 7">
        <text>Thiol-dependent hydrolysis of ester, thioester, amide, peptide and isopeptide bonds formed by the C-terminal Gly of ubiquitin (a 76-residue protein attached to proteins as an intracellular targeting signal).</text>
        <dbReference type="EC" id="3.4.19.12"/>
    </reaction>
</comment>
<evidence type="ECO:0000256" key="4">
    <source>
        <dbReference type="ARBA" id="ARBA00022786"/>
    </source>
</evidence>
<dbReference type="SUPFAM" id="SSF54001">
    <property type="entry name" value="Cysteine proteinases"/>
    <property type="match status" value="1"/>
</dbReference>
<reference evidence="9 10" key="1">
    <citation type="submission" date="2024-11" db="EMBL/GenBank/DDBJ databases">
        <title>Adaptive evolution of stress response genes in parasites aligns with host niche diversity.</title>
        <authorList>
            <person name="Hahn C."/>
            <person name="Resl P."/>
        </authorList>
    </citation>
    <scope>NUCLEOTIDE SEQUENCE [LARGE SCALE GENOMIC DNA]</scope>
    <source>
        <strain evidence="9">EGGRZ-B1_66</strain>
        <tissue evidence="9">Body</tissue>
    </source>
</reference>
<dbReference type="EC" id="3.4.19.12" evidence="7"/>
<dbReference type="Proteomes" id="UP001626550">
    <property type="component" value="Unassembled WGS sequence"/>
</dbReference>
<dbReference type="EMBL" id="JBJKFK010000476">
    <property type="protein sequence ID" value="KAL3316830.1"/>
    <property type="molecule type" value="Genomic_DNA"/>
</dbReference>
<proteinExistence type="inferred from homology"/>
<dbReference type="InterPro" id="IPR050164">
    <property type="entry name" value="Peptidase_C19"/>
</dbReference>
<dbReference type="PANTHER" id="PTHR24006:SF758">
    <property type="entry name" value="UBIQUITIN CARBOXYL-TERMINAL HYDROLASE 36"/>
    <property type="match status" value="1"/>
</dbReference>
<protein>
    <recommendedName>
        <fullName evidence="7">Ubiquitin carboxyl-terminal hydrolase</fullName>
        <ecNumber evidence="7">3.4.19.12</ecNumber>
    </recommendedName>
</protein>
<dbReference type="AlphaFoldDB" id="A0ABD2QBA3"/>
<organism evidence="9 10">
    <name type="scientific">Cichlidogyrus casuarinus</name>
    <dbReference type="NCBI Taxonomy" id="1844966"/>
    <lineage>
        <taxon>Eukaryota</taxon>
        <taxon>Metazoa</taxon>
        <taxon>Spiralia</taxon>
        <taxon>Lophotrochozoa</taxon>
        <taxon>Platyhelminthes</taxon>
        <taxon>Monogenea</taxon>
        <taxon>Monopisthocotylea</taxon>
        <taxon>Dactylogyridea</taxon>
        <taxon>Ancyrocephalidae</taxon>
        <taxon>Cichlidogyrus</taxon>
    </lineage>
</organism>
<name>A0ABD2QBA3_9PLAT</name>
<dbReference type="InterPro" id="IPR001394">
    <property type="entry name" value="Peptidase_C19_UCH"/>
</dbReference>
<keyword evidence="3 7" id="KW-0645">Protease</keyword>
<dbReference type="PROSITE" id="PS00973">
    <property type="entry name" value="USP_2"/>
    <property type="match status" value="1"/>
</dbReference>
<evidence type="ECO:0000256" key="6">
    <source>
        <dbReference type="ARBA" id="ARBA00022807"/>
    </source>
</evidence>
<keyword evidence="10" id="KW-1185">Reference proteome</keyword>
<gene>
    <name evidence="9" type="primary">USP36</name>
    <name evidence="9" type="ORF">Ciccas_004522</name>
</gene>
<evidence type="ECO:0000313" key="9">
    <source>
        <dbReference type="EMBL" id="KAL3316830.1"/>
    </source>
</evidence>
<keyword evidence="6 7" id="KW-0788">Thiol protease</keyword>
<dbReference type="GO" id="GO:0004843">
    <property type="term" value="F:cysteine-type deubiquitinase activity"/>
    <property type="evidence" value="ECO:0007669"/>
    <property type="project" value="UniProtKB-UniRule"/>
</dbReference>
<feature type="domain" description="USP" evidence="8">
    <location>
        <begin position="100"/>
        <end position="439"/>
    </location>
</feature>
<keyword evidence="5 7" id="KW-0378">Hydrolase</keyword>
<keyword evidence="4 7" id="KW-0833">Ubl conjugation pathway</keyword>